<gene>
    <name evidence="2" type="ORF">BCR41DRAFT_407425</name>
</gene>
<dbReference type="Gene3D" id="3.30.710.10">
    <property type="entry name" value="Potassium Channel Kv1.1, Chain A"/>
    <property type="match status" value="1"/>
</dbReference>
<feature type="compositionally biased region" description="Low complexity" evidence="1">
    <location>
        <begin position="317"/>
        <end position="328"/>
    </location>
</feature>
<organism evidence="2 3">
    <name type="scientific">Lobosporangium transversale</name>
    <dbReference type="NCBI Taxonomy" id="64571"/>
    <lineage>
        <taxon>Eukaryota</taxon>
        <taxon>Fungi</taxon>
        <taxon>Fungi incertae sedis</taxon>
        <taxon>Mucoromycota</taxon>
        <taxon>Mortierellomycotina</taxon>
        <taxon>Mortierellomycetes</taxon>
        <taxon>Mortierellales</taxon>
        <taxon>Mortierellaceae</taxon>
        <taxon>Lobosporangium</taxon>
    </lineage>
</organism>
<dbReference type="Proteomes" id="UP000193648">
    <property type="component" value="Unassembled WGS sequence"/>
</dbReference>
<dbReference type="RefSeq" id="XP_021880573.1">
    <property type="nucleotide sequence ID" value="XM_022029400.1"/>
</dbReference>
<feature type="region of interest" description="Disordered" evidence="1">
    <location>
        <begin position="259"/>
        <end position="286"/>
    </location>
</feature>
<keyword evidence="3" id="KW-1185">Reference proteome</keyword>
<feature type="compositionally biased region" description="Polar residues" evidence="1">
    <location>
        <begin position="259"/>
        <end position="282"/>
    </location>
</feature>
<dbReference type="InterPro" id="IPR011333">
    <property type="entry name" value="SKP1/BTB/POZ_sf"/>
</dbReference>
<evidence type="ECO:0008006" key="4">
    <source>
        <dbReference type="Google" id="ProtNLM"/>
    </source>
</evidence>
<dbReference type="AlphaFoldDB" id="A0A1Y2GPN2"/>
<dbReference type="OrthoDB" id="2435319at2759"/>
<dbReference type="SUPFAM" id="SSF54695">
    <property type="entry name" value="POZ domain"/>
    <property type="match status" value="1"/>
</dbReference>
<evidence type="ECO:0000313" key="2">
    <source>
        <dbReference type="EMBL" id="ORZ13789.1"/>
    </source>
</evidence>
<accession>A0A1Y2GPN2</accession>
<reference evidence="2 3" key="1">
    <citation type="submission" date="2016-07" db="EMBL/GenBank/DDBJ databases">
        <title>Pervasive Adenine N6-methylation of Active Genes in Fungi.</title>
        <authorList>
            <consortium name="DOE Joint Genome Institute"/>
            <person name="Mondo S.J."/>
            <person name="Dannebaum R.O."/>
            <person name="Kuo R.C."/>
            <person name="Labutti K."/>
            <person name="Haridas S."/>
            <person name="Kuo A."/>
            <person name="Salamov A."/>
            <person name="Ahrendt S.R."/>
            <person name="Lipzen A."/>
            <person name="Sullivan W."/>
            <person name="Andreopoulos W.B."/>
            <person name="Clum A."/>
            <person name="Lindquist E."/>
            <person name="Daum C."/>
            <person name="Ramamoorthy G.K."/>
            <person name="Gryganskyi A."/>
            <person name="Culley D."/>
            <person name="Magnuson J.K."/>
            <person name="James T.Y."/>
            <person name="O'Malley M.A."/>
            <person name="Stajich J.E."/>
            <person name="Spatafora J.W."/>
            <person name="Visel A."/>
            <person name="Grigoriev I.V."/>
        </authorList>
    </citation>
    <scope>NUCLEOTIDE SEQUENCE [LARGE SCALE GENOMIC DNA]</scope>
    <source>
        <strain evidence="2 3">NRRL 3116</strain>
    </source>
</reference>
<dbReference type="EMBL" id="MCFF01000022">
    <property type="protein sequence ID" value="ORZ13789.1"/>
    <property type="molecule type" value="Genomic_DNA"/>
</dbReference>
<feature type="compositionally biased region" description="Polar residues" evidence="1">
    <location>
        <begin position="346"/>
        <end position="359"/>
    </location>
</feature>
<protein>
    <recommendedName>
        <fullName evidence="4">BTB domain-containing protein</fullName>
    </recommendedName>
</protein>
<name>A0A1Y2GPN2_9FUNG</name>
<comment type="caution">
    <text evidence="2">The sequence shown here is derived from an EMBL/GenBank/DDBJ whole genome shotgun (WGS) entry which is preliminary data.</text>
</comment>
<feature type="region of interest" description="Disordered" evidence="1">
    <location>
        <begin position="317"/>
        <end position="369"/>
    </location>
</feature>
<sequence length="728" mass="82590">MLLLLFTSVPMDINDDLVFDFDVSIEELSQVAGMDPPQSRVSQLGPWTCSVTLEDGLSELCLVVSIRFQPLGMMMVDDDLQQQDQVQQSQHQPLEEWEKDNMRYSRLQIYSLAGMDDTQSLILESPIQQSETLTFQGMQGDNLIRQQLVATIEPDFVRHHGRFVFRVLLSCGYSNVNGSNSNNFNDGDAALNPEYHIRKFKTFPHPPPSSLFSRNNYFSMESQLHLKGILERPVNSDIQLSFPHNSYPFYQRSSTSIALNNGNATQEPNATRRTWSNQGESGQQKEEHLVLRAHSCVLKTVKSSSINRLLSTCPPCEQQQQAERQQPRSITSTTTIPHHNPPLLPSISSNTDDITNIGANSGHHNETSAMRAPLLEPIREIRFEDSPPGAVEAVLRYIYLRQWPVLEPLCGYTVKDLMALATYLQLESLQELCIDLVLGRIKCNDHHDGHIVYNNNRRALVNDNSVSYIGRQANSRRFCSRRFLSCWSSPFSSSPLTSSFSSSSSLSLRRPIGSRLRLNCNYDSNNNVWIAAQDCSTQQQTRPRYHPYERSMNEGCLRASKELHHDPNHTRLPCQTLQTVTRHNGPRSATVPRLSRYQLYQTNAAQCTASLENLLQVLFSWGYKFPKMRTELVRALAHTHGRQLFLEQAGGEVHNNDNYSEAACSTHHQWTTAIATTSSSSTSVLTPTSATVFRRNGGLERFREHEAYREIIHELVIEHLMVTAFHSE</sequence>
<dbReference type="InParanoid" id="A0A1Y2GPN2"/>
<evidence type="ECO:0000313" key="3">
    <source>
        <dbReference type="Proteomes" id="UP000193648"/>
    </source>
</evidence>
<evidence type="ECO:0000256" key="1">
    <source>
        <dbReference type="SAM" id="MobiDB-lite"/>
    </source>
</evidence>
<dbReference type="GeneID" id="33571243"/>
<proteinExistence type="predicted"/>